<evidence type="ECO:0000313" key="16">
    <source>
        <dbReference type="Proteomes" id="UP001302367"/>
    </source>
</evidence>
<evidence type="ECO:0000259" key="12">
    <source>
        <dbReference type="Pfam" id="PF22456"/>
    </source>
</evidence>
<dbReference type="PANTHER" id="PTHR43690:SF18">
    <property type="entry name" value="INSULIN-DEGRADING ENZYME-RELATED"/>
    <property type="match status" value="1"/>
</dbReference>
<reference evidence="14 16" key="2">
    <citation type="submission" date="2023-09" db="EMBL/GenBank/DDBJ databases">
        <title>Complete-Gapless Cercospora beticola genome.</title>
        <authorList>
            <person name="Wyatt N.A."/>
            <person name="Spanner R.E."/>
            <person name="Bolton M.D."/>
        </authorList>
    </citation>
    <scope>NUCLEOTIDE SEQUENCE [LARGE SCALE GENOMIC DNA]</scope>
    <source>
        <strain evidence="14">Cb09-40</strain>
    </source>
</reference>
<dbReference type="EMBL" id="CP134190">
    <property type="protein sequence ID" value="WPB05749.1"/>
    <property type="molecule type" value="Genomic_DNA"/>
</dbReference>
<keyword evidence="8" id="KW-0732">Signal</keyword>
<dbReference type="Pfam" id="PF00675">
    <property type="entry name" value="Peptidase_M16"/>
    <property type="match status" value="1"/>
</dbReference>
<keyword evidence="4" id="KW-0378">Hydrolase</keyword>
<evidence type="ECO:0000256" key="8">
    <source>
        <dbReference type="SAM" id="SignalP"/>
    </source>
</evidence>
<evidence type="ECO:0000256" key="4">
    <source>
        <dbReference type="ARBA" id="ARBA00022801"/>
    </source>
</evidence>
<dbReference type="PANTHER" id="PTHR43690">
    <property type="entry name" value="NARDILYSIN"/>
    <property type="match status" value="1"/>
</dbReference>
<dbReference type="GO" id="GO:0051603">
    <property type="term" value="P:proteolysis involved in protein catabolic process"/>
    <property type="evidence" value="ECO:0007669"/>
    <property type="project" value="TreeGrafter"/>
</dbReference>
<dbReference type="InterPro" id="IPR011249">
    <property type="entry name" value="Metalloenz_LuxS/M16"/>
</dbReference>
<keyword evidence="2 13" id="KW-0645">Protease</keyword>
<dbReference type="InterPro" id="IPR011765">
    <property type="entry name" value="Pept_M16_N"/>
</dbReference>
<evidence type="ECO:0000256" key="2">
    <source>
        <dbReference type="ARBA" id="ARBA00022670"/>
    </source>
</evidence>
<feature type="chain" id="PRO_5013787836" evidence="8">
    <location>
        <begin position="19"/>
        <end position="1207"/>
    </location>
</feature>
<dbReference type="FunFam" id="3.30.830.10:FF:000005">
    <property type="entry name" value="nardilysin isoform X1"/>
    <property type="match status" value="1"/>
</dbReference>
<name>A0A2G5HGV2_CERBT</name>
<organism evidence="13 15">
    <name type="scientific">Cercospora beticola</name>
    <name type="common">Sugarbeet leaf spot fungus</name>
    <dbReference type="NCBI Taxonomy" id="122368"/>
    <lineage>
        <taxon>Eukaryota</taxon>
        <taxon>Fungi</taxon>
        <taxon>Dikarya</taxon>
        <taxon>Ascomycota</taxon>
        <taxon>Pezizomycotina</taxon>
        <taxon>Dothideomycetes</taxon>
        <taxon>Dothideomycetidae</taxon>
        <taxon>Mycosphaerellales</taxon>
        <taxon>Mycosphaerellaceae</taxon>
        <taxon>Cercospora</taxon>
    </lineage>
</organism>
<evidence type="ECO:0000256" key="1">
    <source>
        <dbReference type="ARBA" id="ARBA00007261"/>
    </source>
</evidence>
<dbReference type="Proteomes" id="UP001302367">
    <property type="component" value="Chromosome 7"/>
</dbReference>
<keyword evidence="3" id="KW-0479">Metal-binding</keyword>
<feature type="domain" description="Peptidase M16 middle/third" evidence="11">
    <location>
        <begin position="501"/>
        <end position="790"/>
    </location>
</feature>
<dbReference type="GO" id="GO:0005739">
    <property type="term" value="C:mitochondrion"/>
    <property type="evidence" value="ECO:0007669"/>
    <property type="project" value="TreeGrafter"/>
</dbReference>
<dbReference type="GO" id="GO:0004222">
    <property type="term" value="F:metalloendopeptidase activity"/>
    <property type="evidence" value="ECO:0007669"/>
    <property type="project" value="TreeGrafter"/>
</dbReference>
<dbReference type="AlphaFoldDB" id="A0A2G5HGV2"/>
<evidence type="ECO:0000256" key="3">
    <source>
        <dbReference type="ARBA" id="ARBA00022723"/>
    </source>
</evidence>
<dbReference type="GO" id="GO:0046872">
    <property type="term" value="F:metal ion binding"/>
    <property type="evidence" value="ECO:0007669"/>
    <property type="project" value="UniProtKB-KW"/>
</dbReference>
<keyword evidence="5" id="KW-0862">Zinc</keyword>
<evidence type="ECO:0000259" key="11">
    <source>
        <dbReference type="Pfam" id="PF16187"/>
    </source>
</evidence>
<dbReference type="Gene3D" id="3.30.830.10">
    <property type="entry name" value="Metalloenzyme, LuxS/M16 peptidase-like"/>
    <property type="match status" value="4"/>
</dbReference>
<dbReference type="EMBL" id="LKMD01000106">
    <property type="protein sequence ID" value="PIA91774.1"/>
    <property type="molecule type" value="Genomic_DNA"/>
</dbReference>
<dbReference type="InterPro" id="IPR032632">
    <property type="entry name" value="Peptidase_M16_M"/>
</dbReference>
<keyword evidence="16" id="KW-1185">Reference proteome</keyword>
<protein>
    <submittedName>
        <fullName evidence="13">Putative zinc protease</fullName>
    </submittedName>
</protein>
<dbReference type="InterPro" id="IPR007863">
    <property type="entry name" value="Peptidase_M16_C"/>
</dbReference>
<dbReference type="GO" id="GO:0005829">
    <property type="term" value="C:cytosol"/>
    <property type="evidence" value="ECO:0007669"/>
    <property type="project" value="TreeGrafter"/>
</dbReference>
<feature type="signal peptide" evidence="8">
    <location>
        <begin position="1"/>
        <end position="18"/>
    </location>
</feature>
<evidence type="ECO:0000259" key="10">
    <source>
        <dbReference type="Pfam" id="PF05193"/>
    </source>
</evidence>
<dbReference type="OrthoDB" id="952271at2759"/>
<proteinExistence type="inferred from homology"/>
<dbReference type="InterPro" id="IPR054734">
    <property type="entry name" value="PqqF-like_C_4"/>
</dbReference>
<dbReference type="InterPro" id="IPR050626">
    <property type="entry name" value="Peptidase_M16"/>
</dbReference>
<dbReference type="SUPFAM" id="SSF63411">
    <property type="entry name" value="LuxS/MPP-like metallohydrolase"/>
    <property type="match status" value="4"/>
</dbReference>
<evidence type="ECO:0000313" key="15">
    <source>
        <dbReference type="Proteomes" id="UP000230605"/>
    </source>
</evidence>
<sequence>MRARLLACVPLTATVTTALDFAARCAIDKSPLLATHTCAAVFRQQHPPFHQRLSSSTAFRCSTPSPRPTSPLPQHQRASIANTSSIMNADNVLRSRPEGTRRLADNLEKPLLDDRSYRVIELPNKLEALLIHDPDTDKASAAMDVNVGSLSDPEEMQGMAHAVEHLLFMGTEKYPGENDYNSFLTKYGGMSNAFTAGTDTNYYFELSASSTSNSPKSSANTSRSSLLTVPKGQAPLYGALDRFAQFFIKPLFREDCLERELRAVDSENKKNLQADNWRMMQLAKSTAAKQHPYHLFSTGNYKILHDDPIARGVKIRDEFIKFYQKNYSANRMKLCVLGREGLDELQQWVEELFSDIPNQDLPKLRWDDVPVLTEKELCTQTFAKPVMDQRMLDLSFPYPDEENLYESMPGRYLGHLIGHEGPGSILAYLKAKGWVSELSAGPSPICPGTAFFSIGLRLTSQGLVHYREIIKTIFQYIAMIKEQPPQEWITQETAKLAEIDFKFKQKIPASRTTSHMSGVMHKPLPREWLLSGQHLVRKHDPEAILRGLNALRPDNFRFTMSAQDFTGDMAKFDQKEQWYGTEHTIQKIPSDFLQELEAVSKQSRPAELHLPAKNEFIPQRLDVEKKDIISTALSPTLIRNDGNVRLWWKKDDTFWVPKANVYVYLRSPMGYMSAYTAVLSTFFKELVDDSLTEYAYDAELAGLAYGLIRTANAFEVSVGGYNDKMHVLLEKVLVTMRDLEVKDDRFEIIKERMARTYQNFELQEPFRQIGRYTQLLSRDRAFSQADLLAELPNVSADDVRNFIPTLMRQMHIEILAHGNLYKEDALRMADLVEKTLKPHPLPPTQWETQRYINLPEGSNFAWKKTLKNPDNVNHCLDYCIYVGDASNRQTRAKTLLLDQVLHEPVFDTLRTKEQLGYIVNGSMMIVGNAAVFRILIQSEKDCEYLLKRSDLFLEEFETAIKEMSDTEFEEHRVGVINKRLEKLKNLSQESGRLWHHVLSEVFDFELVYRDVEVLETLTKEDMVDFYMTRFSPSSAVRSTFATQLVAQSSPEEIAAKTTDAEKSEKLADQIIALLSGIGLQCEAEDRTKLVENLGKTDISKGDVPATIKAIGTWLAAVGLDEESTKVVLAQGEQALPQLFPAAGVVAPTHDAEQTNGTTETNGTNGVVKEIKRVLVEDVKGWKASLPLAANPKPVKDLSEFEELESKL</sequence>
<keyword evidence="6" id="KW-0482">Metalloprotease</keyword>
<feature type="domain" description="Peptidase M16 C-terminal" evidence="10">
    <location>
        <begin position="316"/>
        <end position="491"/>
    </location>
</feature>
<dbReference type="Pfam" id="PF05193">
    <property type="entry name" value="Peptidase_M16_C"/>
    <property type="match status" value="1"/>
</dbReference>
<dbReference type="Proteomes" id="UP000230605">
    <property type="component" value="Chromosome 7"/>
</dbReference>
<feature type="region of interest" description="Disordered" evidence="7">
    <location>
        <begin position="55"/>
        <end position="76"/>
    </location>
</feature>
<evidence type="ECO:0000256" key="5">
    <source>
        <dbReference type="ARBA" id="ARBA00022833"/>
    </source>
</evidence>
<evidence type="ECO:0000256" key="6">
    <source>
        <dbReference type="ARBA" id="ARBA00023049"/>
    </source>
</evidence>
<feature type="domain" description="Coenzyme PQQ synthesis protein F-like C-terminal lobe" evidence="12">
    <location>
        <begin position="896"/>
        <end position="994"/>
    </location>
</feature>
<dbReference type="FunFam" id="3.30.830.10:FF:000003">
    <property type="entry name" value="Insulin-degrading enzyme"/>
    <property type="match status" value="1"/>
</dbReference>
<feature type="domain" description="Peptidase M16 N-terminal" evidence="9">
    <location>
        <begin position="129"/>
        <end position="287"/>
    </location>
</feature>
<reference evidence="13 15" key="1">
    <citation type="submission" date="2015-10" db="EMBL/GenBank/DDBJ databases">
        <title>The cercosporin biosynthetic gene cluster was horizontally transferred to several fungal lineages and shown to be expanded in Cercospora beticola based on microsynteny with recipient genomes.</title>
        <authorList>
            <person name="De Jonge R."/>
            <person name="Ebert M.K."/>
            <person name="Suttle J.C."/>
            <person name="Jurick Ii W.M."/>
            <person name="Secor G.A."/>
            <person name="Thomma B.P."/>
            <person name="Van De Peer Y."/>
            <person name="Bolton M.D."/>
        </authorList>
    </citation>
    <scope>NUCLEOTIDE SEQUENCE [LARGE SCALE GENOMIC DNA]</scope>
    <source>
        <strain evidence="13 15">09-40</strain>
    </source>
</reference>
<accession>A0A2G5HGV2</accession>
<gene>
    <name evidence="13" type="ORF">CB0940_09904</name>
    <name evidence="14" type="ORF">RHO25_010403</name>
</gene>
<evidence type="ECO:0000259" key="9">
    <source>
        <dbReference type="Pfam" id="PF00675"/>
    </source>
</evidence>
<evidence type="ECO:0000313" key="14">
    <source>
        <dbReference type="EMBL" id="WPB05749.1"/>
    </source>
</evidence>
<dbReference type="Pfam" id="PF16187">
    <property type="entry name" value="Peptidase_M16_M"/>
    <property type="match status" value="1"/>
</dbReference>
<dbReference type="Pfam" id="PF22456">
    <property type="entry name" value="PqqF-like_C_4"/>
    <property type="match status" value="1"/>
</dbReference>
<evidence type="ECO:0000313" key="13">
    <source>
        <dbReference type="EMBL" id="PIA91774.1"/>
    </source>
</evidence>
<dbReference type="FunFam" id="3.30.830.10:FF:000004">
    <property type="entry name" value="Putative insulin-degrading enzyme"/>
    <property type="match status" value="1"/>
</dbReference>
<dbReference type="GO" id="GO:0043171">
    <property type="term" value="P:peptide catabolic process"/>
    <property type="evidence" value="ECO:0007669"/>
    <property type="project" value="TreeGrafter"/>
</dbReference>
<comment type="similarity">
    <text evidence="1">Belongs to the peptidase M16 family.</text>
</comment>
<evidence type="ECO:0000256" key="7">
    <source>
        <dbReference type="SAM" id="MobiDB-lite"/>
    </source>
</evidence>